<dbReference type="InterPro" id="IPR000073">
    <property type="entry name" value="AB_hydrolase_1"/>
</dbReference>
<dbReference type="Proteomes" id="UP001500851">
    <property type="component" value="Unassembled WGS sequence"/>
</dbReference>
<gene>
    <name evidence="2" type="ORF">GCM10009768_29900</name>
</gene>
<dbReference type="SUPFAM" id="SSF53474">
    <property type="entry name" value="alpha/beta-Hydrolases"/>
    <property type="match status" value="1"/>
</dbReference>
<dbReference type="InterPro" id="IPR053145">
    <property type="entry name" value="AB_hydrolase_Est10"/>
</dbReference>
<evidence type="ECO:0000313" key="3">
    <source>
        <dbReference type="Proteomes" id="UP001500851"/>
    </source>
</evidence>
<evidence type="ECO:0000313" key="2">
    <source>
        <dbReference type="EMBL" id="GAA1798871.1"/>
    </source>
</evidence>
<dbReference type="GO" id="GO:0016787">
    <property type="term" value="F:hydrolase activity"/>
    <property type="evidence" value="ECO:0007669"/>
    <property type="project" value="UniProtKB-KW"/>
</dbReference>
<organism evidence="2 3">
    <name type="scientific">Leucobacter iarius</name>
    <dbReference type="NCBI Taxonomy" id="333963"/>
    <lineage>
        <taxon>Bacteria</taxon>
        <taxon>Bacillati</taxon>
        <taxon>Actinomycetota</taxon>
        <taxon>Actinomycetes</taxon>
        <taxon>Micrococcales</taxon>
        <taxon>Microbacteriaceae</taxon>
        <taxon>Leucobacter</taxon>
    </lineage>
</organism>
<keyword evidence="2" id="KW-0378">Hydrolase</keyword>
<dbReference type="Pfam" id="PF12697">
    <property type="entry name" value="Abhydrolase_6"/>
    <property type="match status" value="1"/>
</dbReference>
<dbReference type="InterPro" id="IPR029058">
    <property type="entry name" value="AB_hydrolase_fold"/>
</dbReference>
<evidence type="ECO:0000259" key="1">
    <source>
        <dbReference type="Pfam" id="PF12697"/>
    </source>
</evidence>
<dbReference type="Gene3D" id="3.40.50.1820">
    <property type="entry name" value="alpha/beta hydrolase"/>
    <property type="match status" value="1"/>
</dbReference>
<dbReference type="EMBL" id="BAAAOB010000005">
    <property type="protein sequence ID" value="GAA1798871.1"/>
    <property type="molecule type" value="Genomic_DNA"/>
</dbReference>
<feature type="domain" description="AB hydrolase-1" evidence="1">
    <location>
        <begin position="35"/>
        <end position="282"/>
    </location>
</feature>
<sequence>MTHSAEVSWQLDGIDMFGTFTSPPGGGPFPAVAMVAGSGPTDRDWNSPALPGTNGSAALLAEALAGAGIASIRYDKRASGPHVVQNLPAISGRLSMRSHLDELVAAVDALAARPEVDASRIAGLGNSEGCLHVLHYATSAQAVPFAGIVLAAPPGRSIGEVLLTQLSMQLGLVPGGAELFPLVEEAAARYSAGDPMDADPRLPEGVRMVLASFETPVNLPFARELWNEDATETLAEVELPTLVLIGRKDVQVDAVADGGPLQRAAAALPNVTFAFPPNANHVLKEDLRSDEERATAPSVGYNEPGTRLDPEALGAILDWLRPVLLPH</sequence>
<dbReference type="PANTHER" id="PTHR43265">
    <property type="entry name" value="ESTERASE ESTD"/>
    <property type="match status" value="1"/>
</dbReference>
<comment type="caution">
    <text evidence="2">The sequence shown here is derived from an EMBL/GenBank/DDBJ whole genome shotgun (WGS) entry which is preliminary data.</text>
</comment>
<accession>A0ABN2LTE8</accession>
<reference evidence="2 3" key="1">
    <citation type="journal article" date="2019" name="Int. J. Syst. Evol. Microbiol.">
        <title>The Global Catalogue of Microorganisms (GCM) 10K type strain sequencing project: providing services to taxonomists for standard genome sequencing and annotation.</title>
        <authorList>
            <consortium name="The Broad Institute Genomics Platform"/>
            <consortium name="The Broad Institute Genome Sequencing Center for Infectious Disease"/>
            <person name="Wu L."/>
            <person name="Ma J."/>
        </authorList>
    </citation>
    <scope>NUCLEOTIDE SEQUENCE [LARGE SCALE GENOMIC DNA]</scope>
    <source>
        <strain evidence="2 3">JCM 14736</strain>
    </source>
</reference>
<protein>
    <submittedName>
        <fullName evidence="2">Alpha/beta hydrolase</fullName>
    </submittedName>
</protein>
<name>A0ABN2LTE8_9MICO</name>
<proteinExistence type="predicted"/>
<dbReference type="RefSeq" id="WP_344033443.1">
    <property type="nucleotide sequence ID" value="NZ_BAAAOB010000005.1"/>
</dbReference>
<keyword evidence="3" id="KW-1185">Reference proteome</keyword>
<dbReference type="PANTHER" id="PTHR43265:SF1">
    <property type="entry name" value="ESTERASE ESTD"/>
    <property type="match status" value="1"/>
</dbReference>